<dbReference type="InterPro" id="IPR000873">
    <property type="entry name" value="AMP-dep_synth/lig_dom"/>
</dbReference>
<dbReference type="PANTHER" id="PTHR45527">
    <property type="entry name" value="NONRIBOSOMAL PEPTIDE SYNTHETASE"/>
    <property type="match status" value="1"/>
</dbReference>
<dbReference type="Gene3D" id="3.40.50.12780">
    <property type="entry name" value="N-terminal domain of ligase-like"/>
    <property type="match status" value="1"/>
</dbReference>
<evidence type="ECO:0000259" key="2">
    <source>
        <dbReference type="Pfam" id="PF13193"/>
    </source>
</evidence>
<dbReference type="Pfam" id="PF13193">
    <property type="entry name" value="AMP-binding_C"/>
    <property type="match status" value="1"/>
</dbReference>
<dbReference type="RefSeq" id="WP_253888510.1">
    <property type="nucleotide sequence ID" value="NZ_BAAAVB010000005.1"/>
</dbReference>
<protein>
    <submittedName>
        <fullName evidence="3">L-prolyl-[peptidyl carrier protein] synthetase</fullName>
    </submittedName>
</protein>
<comment type="caution">
    <text evidence="3">The sequence shown here is derived from an EMBL/GenBank/DDBJ whole genome shotgun (WGS) entry which is preliminary data.</text>
</comment>
<dbReference type="InterPro" id="IPR025110">
    <property type="entry name" value="AMP-bd_C"/>
</dbReference>
<dbReference type="InterPro" id="IPR010071">
    <property type="entry name" value="AA_adenyl_dom"/>
</dbReference>
<dbReference type="NCBIfam" id="TIGR01733">
    <property type="entry name" value="AA-adenyl-dom"/>
    <property type="match status" value="1"/>
</dbReference>
<dbReference type="Gene3D" id="3.30.300.30">
    <property type="match status" value="1"/>
</dbReference>
<gene>
    <name evidence="3" type="ORF">LV75_004091</name>
</gene>
<dbReference type="Proteomes" id="UP001205185">
    <property type="component" value="Unassembled WGS sequence"/>
</dbReference>
<dbReference type="PANTHER" id="PTHR45527:SF1">
    <property type="entry name" value="FATTY ACID SYNTHASE"/>
    <property type="match status" value="1"/>
</dbReference>
<organism evidence="3 4">
    <name type="scientific">Actinokineospora diospyrosa</name>
    <dbReference type="NCBI Taxonomy" id="103728"/>
    <lineage>
        <taxon>Bacteria</taxon>
        <taxon>Bacillati</taxon>
        <taxon>Actinomycetota</taxon>
        <taxon>Actinomycetes</taxon>
        <taxon>Pseudonocardiales</taxon>
        <taxon>Pseudonocardiaceae</taxon>
        <taxon>Actinokineospora</taxon>
    </lineage>
</organism>
<dbReference type="PROSITE" id="PS00455">
    <property type="entry name" value="AMP_BINDING"/>
    <property type="match status" value="1"/>
</dbReference>
<evidence type="ECO:0000313" key="4">
    <source>
        <dbReference type="Proteomes" id="UP001205185"/>
    </source>
</evidence>
<dbReference type="EMBL" id="JAMTCO010000009">
    <property type="protein sequence ID" value="MCP2271577.1"/>
    <property type="molecule type" value="Genomic_DNA"/>
</dbReference>
<dbReference type="InterPro" id="IPR020845">
    <property type="entry name" value="AMP-binding_CS"/>
</dbReference>
<sequence length="494" mass="52583">MNPLDPRPVHELICRQAERTPDAVAVRDGDTVLTYRELLDAAAAVAGQLAGEGIGPGAVVGLCVQRSARLVATVLGVLLSGAAYLPVDPAHPPHRVAAMLASAQASLLLVDGKSPLPDDHPVPVRSIDEHNGAPAPRWRGYVAGPEVVCCVIFTSGSTGEPKGVEITHRALAIRLVGMLDEHQVDSSDVLLQKAPYTFDVSMWELLLGFLAGATLVVAPPEAHRDPEALVELIVRHGVTVVHFVPSMLALFVTEPGFERCRSLRMVLCGGEPLPPRLVNTLGAALPAVTAYNMYGPAEATIDVTAWKCRRPEPGATVPIGHPLRGVHAHVVDEHDRPAASGELLLAGDCLARGYAGRPDLTADRFAEVPGIGRAYRTGDLVRRAPEGHLEYLGRIDTQVKIRGQRVELGEVESTLRTHPAVHDAVVALRDGRSLVGYVVLEAGAALDEPALRGHLAERLPEYMVPTRVVGLAAIPTTAHGKADRAALPAPPRRR</sequence>
<name>A0ABT1IG14_9PSEU</name>
<evidence type="ECO:0000313" key="3">
    <source>
        <dbReference type="EMBL" id="MCP2271577.1"/>
    </source>
</evidence>
<reference evidence="3 4" key="1">
    <citation type="submission" date="2022-06" db="EMBL/GenBank/DDBJ databases">
        <title>Genomic Encyclopedia of Archaeal and Bacterial Type Strains, Phase II (KMG-II): from individual species to whole genera.</title>
        <authorList>
            <person name="Goeker M."/>
        </authorList>
    </citation>
    <scope>NUCLEOTIDE SEQUENCE [LARGE SCALE GENOMIC DNA]</scope>
    <source>
        <strain evidence="3 4">DSM 44255</strain>
    </source>
</reference>
<evidence type="ECO:0000259" key="1">
    <source>
        <dbReference type="Pfam" id="PF00501"/>
    </source>
</evidence>
<dbReference type="CDD" id="cd05930">
    <property type="entry name" value="A_NRPS"/>
    <property type="match status" value="1"/>
</dbReference>
<keyword evidence="4" id="KW-1185">Reference proteome</keyword>
<feature type="domain" description="AMP-dependent synthetase/ligase" evidence="1">
    <location>
        <begin position="15"/>
        <end position="354"/>
    </location>
</feature>
<feature type="domain" description="AMP-binding enzyme C-terminal" evidence="2">
    <location>
        <begin position="410"/>
        <end position="481"/>
    </location>
</feature>
<accession>A0ABT1IG14</accession>
<dbReference type="Pfam" id="PF00501">
    <property type="entry name" value="AMP-binding"/>
    <property type="match status" value="1"/>
</dbReference>
<dbReference type="InterPro" id="IPR045851">
    <property type="entry name" value="AMP-bd_C_sf"/>
</dbReference>
<proteinExistence type="predicted"/>
<dbReference type="InterPro" id="IPR042099">
    <property type="entry name" value="ANL_N_sf"/>
</dbReference>
<dbReference type="SUPFAM" id="SSF56801">
    <property type="entry name" value="Acetyl-CoA synthetase-like"/>
    <property type="match status" value="1"/>
</dbReference>